<dbReference type="InterPro" id="IPR012334">
    <property type="entry name" value="Pectin_lyas_fold"/>
</dbReference>
<comment type="pathway">
    <text evidence="1 7">Glycan metabolism; pectin degradation; 2-dehydro-3-deoxy-D-gluconate from pectin: step 1/5.</text>
</comment>
<comment type="similarity">
    <text evidence="2">In the N-terminal section; belongs to the PMEI family.</text>
</comment>
<dbReference type="CDD" id="cd15798">
    <property type="entry name" value="PMEI-like_3"/>
    <property type="match status" value="1"/>
</dbReference>
<dbReference type="NCBIfam" id="TIGR01614">
    <property type="entry name" value="PME_inhib"/>
    <property type="match status" value="1"/>
</dbReference>
<dbReference type="SUPFAM" id="SSF51126">
    <property type="entry name" value="Pectin lyase-like"/>
    <property type="match status" value="1"/>
</dbReference>
<dbReference type="AlphaFoldDB" id="A0A6G9W358"/>
<dbReference type="InterPro" id="IPR011050">
    <property type="entry name" value="Pectin_lyase_fold/virulence"/>
</dbReference>
<dbReference type="InterPro" id="IPR006501">
    <property type="entry name" value="Pectinesterase_inhib_dom"/>
</dbReference>
<protein>
    <recommendedName>
        <fullName evidence="7">Pectinesterase</fullName>
        <ecNumber evidence="7">3.1.1.11</ecNumber>
    </recommendedName>
</protein>
<dbReference type="SMART" id="SM00856">
    <property type="entry name" value="PMEI"/>
    <property type="match status" value="1"/>
</dbReference>
<comment type="function">
    <text evidence="7">Acts in the modification of cell walls via demethylesterification of cell wall pectin.</text>
</comment>
<sequence length="558" mass="62374">MFVLCSEFFRSRIERSIMALYKLKPTFFLIYLMFLQIKSDGLAHNALQSACSATLDPKFCMSTLTSFEESSEGGPIDLGRIALNVSIAEARKVFDLIARLGRWAFTGRQLIAFEDCLELFDITLDNLERSMSKVNNSNSNYLDWRQSLDVQTWLSSALTNQATCLQGFQETSGNQQSTVSNSLHNVSRLLSNSLALVKNIPVVGRHHKRRLLSDLPGERENNDGFPSWLSDADRRRLLLQADGIFVDEMVTVAGDGSGNYATINDALNAAPNNSQERYVIYVKEGVYQEYIEVPIYKTNIMMVGDGINVTVITGNRNFVDGWTTYSSATVAVVGIGFLARDITFENTAGPEKLQAVALRVVSDLSAFYRCSINGFQDTLYVHSFRQFYRECDIYGTVDFIFGDAAVVFQTCNIFAKKPMEGQENIITAQARIDFNENTGISIQNCTIAAAPDLASEKSLRPTYLGRPWREFSRTVYIKSYIDDVVQPAGWAEWSGDFGLSTLYYGEYLNWGPGAGTAQRVQWPGYHVMDFSDAQFFTVTNLIAGDTWLNTVPFVGGLN</sequence>
<evidence type="ECO:0000256" key="3">
    <source>
        <dbReference type="ARBA" id="ARBA00007786"/>
    </source>
</evidence>
<evidence type="ECO:0000259" key="8">
    <source>
        <dbReference type="SMART" id="SM00856"/>
    </source>
</evidence>
<keyword evidence="7" id="KW-0134">Cell wall</keyword>
<dbReference type="Gene3D" id="2.160.20.10">
    <property type="entry name" value="Single-stranded right-handed beta-helix, Pectin lyase-like"/>
    <property type="match status" value="1"/>
</dbReference>
<dbReference type="Pfam" id="PF01095">
    <property type="entry name" value="Pectinesterase"/>
    <property type="match status" value="1"/>
</dbReference>
<dbReference type="InterPro" id="IPR000070">
    <property type="entry name" value="Pectinesterase_cat"/>
</dbReference>
<dbReference type="GO" id="GO:0045490">
    <property type="term" value="P:pectin catabolic process"/>
    <property type="evidence" value="ECO:0007669"/>
    <property type="project" value="UniProtKB-UniRule"/>
</dbReference>
<dbReference type="FunFam" id="2.160.20.10:FF:000001">
    <property type="entry name" value="Pectinesterase"/>
    <property type="match status" value="1"/>
</dbReference>
<keyword evidence="4 7" id="KW-0378">Hydrolase</keyword>
<gene>
    <name evidence="9" type="primary">PME9</name>
</gene>
<evidence type="ECO:0000256" key="2">
    <source>
        <dbReference type="ARBA" id="ARBA00006027"/>
    </source>
</evidence>
<comment type="similarity">
    <text evidence="3">In the C-terminal section; belongs to the pectinesterase family.</text>
</comment>
<evidence type="ECO:0000256" key="5">
    <source>
        <dbReference type="ARBA" id="ARBA00023085"/>
    </source>
</evidence>
<evidence type="ECO:0000313" key="9">
    <source>
        <dbReference type="EMBL" id="QIR83167.1"/>
    </source>
</evidence>
<dbReference type="InterPro" id="IPR033131">
    <property type="entry name" value="Pectinesterase_Asp_AS"/>
</dbReference>
<reference evidence="9" key="1">
    <citation type="submission" date="2019-03" db="EMBL/GenBank/DDBJ databases">
        <title>Molecular characterization of PME/PMEI genes and their involvement in root border cells releasing of Chinese fir.</title>
        <authorList>
            <person name="Lu W."/>
        </authorList>
    </citation>
    <scope>NUCLEOTIDE SEQUENCE</scope>
</reference>
<feature type="domain" description="Pectinesterase inhibitor" evidence="8">
    <location>
        <begin position="42"/>
        <end position="196"/>
    </location>
</feature>
<keyword evidence="5 7" id="KW-0063">Aspartyl esterase</keyword>
<dbReference type="EMBL" id="MK585476">
    <property type="protein sequence ID" value="QIR83167.1"/>
    <property type="molecule type" value="mRNA"/>
</dbReference>
<evidence type="ECO:0000256" key="4">
    <source>
        <dbReference type="ARBA" id="ARBA00022801"/>
    </source>
</evidence>
<accession>A0A6G9W358</accession>
<evidence type="ECO:0000256" key="1">
    <source>
        <dbReference type="ARBA" id="ARBA00005184"/>
    </source>
</evidence>
<dbReference type="PROSITE" id="PS00800">
    <property type="entry name" value="PECTINESTERASE_1"/>
    <property type="match status" value="1"/>
</dbReference>
<keyword evidence="7" id="KW-0961">Cell wall biogenesis/degradation</keyword>
<dbReference type="GO" id="GO:0042545">
    <property type="term" value="P:cell wall modification"/>
    <property type="evidence" value="ECO:0007669"/>
    <property type="project" value="UniProtKB-UniRule"/>
</dbReference>
<comment type="catalytic activity">
    <reaction evidence="7">
        <text>[(1-&gt;4)-alpha-D-galacturonosyl methyl ester](n) + n H2O = [(1-&gt;4)-alpha-D-galacturonosyl](n) + n methanol + n H(+)</text>
        <dbReference type="Rhea" id="RHEA:22380"/>
        <dbReference type="Rhea" id="RHEA-COMP:14570"/>
        <dbReference type="Rhea" id="RHEA-COMP:14573"/>
        <dbReference type="ChEBI" id="CHEBI:15377"/>
        <dbReference type="ChEBI" id="CHEBI:15378"/>
        <dbReference type="ChEBI" id="CHEBI:17790"/>
        <dbReference type="ChEBI" id="CHEBI:140522"/>
        <dbReference type="ChEBI" id="CHEBI:140523"/>
        <dbReference type="EC" id="3.1.1.11"/>
    </reaction>
</comment>
<feature type="active site" evidence="6">
    <location>
        <position position="398"/>
    </location>
</feature>
<dbReference type="GO" id="GO:0004857">
    <property type="term" value="F:enzyme inhibitor activity"/>
    <property type="evidence" value="ECO:0007669"/>
    <property type="project" value="InterPro"/>
</dbReference>
<dbReference type="InterPro" id="IPR018040">
    <property type="entry name" value="Pectinesterase_Tyr_AS"/>
</dbReference>
<dbReference type="SUPFAM" id="SSF101148">
    <property type="entry name" value="Plant invertase/pectin methylesterase inhibitor"/>
    <property type="match status" value="1"/>
</dbReference>
<comment type="subcellular location">
    <subcellularLocation>
        <location evidence="7">Secreted</location>
        <location evidence="7">Cell wall</location>
    </subcellularLocation>
</comment>
<evidence type="ECO:0000256" key="6">
    <source>
        <dbReference type="PROSITE-ProRule" id="PRU10040"/>
    </source>
</evidence>
<dbReference type="InterPro" id="IPR035513">
    <property type="entry name" value="Invertase/methylesterase_inhib"/>
</dbReference>
<dbReference type="PROSITE" id="PS00503">
    <property type="entry name" value="PECTINESTERASE_2"/>
    <property type="match status" value="1"/>
</dbReference>
<dbReference type="Pfam" id="PF04043">
    <property type="entry name" value="PMEI"/>
    <property type="match status" value="1"/>
</dbReference>
<dbReference type="Gene3D" id="1.20.140.40">
    <property type="entry name" value="Invertase/pectin methylesterase inhibitor family protein"/>
    <property type="match status" value="1"/>
</dbReference>
<name>A0A6G9W358_CUNLA</name>
<organism evidence="9">
    <name type="scientific">Cunninghamia lanceolata</name>
    <name type="common">China fir</name>
    <name type="synonym">Pinus lanceolata</name>
    <dbReference type="NCBI Taxonomy" id="28977"/>
    <lineage>
        <taxon>Eukaryota</taxon>
        <taxon>Viridiplantae</taxon>
        <taxon>Streptophyta</taxon>
        <taxon>Embryophyta</taxon>
        <taxon>Tracheophyta</taxon>
        <taxon>Spermatophyta</taxon>
        <taxon>Pinopsida</taxon>
        <taxon>Pinidae</taxon>
        <taxon>Conifers II</taxon>
        <taxon>Cupressales</taxon>
        <taxon>Cupressaceae</taxon>
        <taxon>Cunninghamia</taxon>
    </lineage>
</organism>
<keyword evidence="7" id="KW-0964">Secreted</keyword>
<dbReference type="UniPathway" id="UPA00545">
    <property type="reaction ID" value="UER00823"/>
</dbReference>
<dbReference type="GO" id="GO:0030599">
    <property type="term" value="F:pectinesterase activity"/>
    <property type="evidence" value="ECO:0007669"/>
    <property type="project" value="UniProtKB-UniRule"/>
</dbReference>
<evidence type="ECO:0000256" key="7">
    <source>
        <dbReference type="RuleBase" id="RU000589"/>
    </source>
</evidence>
<dbReference type="PANTHER" id="PTHR31707">
    <property type="entry name" value="PECTINESTERASE"/>
    <property type="match status" value="1"/>
</dbReference>
<dbReference type="EC" id="3.1.1.11" evidence="7"/>
<proteinExistence type="evidence at transcript level"/>